<dbReference type="InterPro" id="IPR001375">
    <property type="entry name" value="Peptidase_S9_cat"/>
</dbReference>
<evidence type="ECO:0000259" key="2">
    <source>
        <dbReference type="Pfam" id="PF00326"/>
    </source>
</evidence>
<feature type="chain" id="PRO_5045997264" evidence="1">
    <location>
        <begin position="26"/>
        <end position="756"/>
    </location>
</feature>
<dbReference type="Pfam" id="PF00930">
    <property type="entry name" value="DPPIV_N"/>
    <property type="match status" value="1"/>
</dbReference>
<evidence type="ECO:0000256" key="1">
    <source>
        <dbReference type="SAM" id="SignalP"/>
    </source>
</evidence>
<gene>
    <name evidence="4" type="ORF">PQU92_09135</name>
</gene>
<feature type="signal peptide" evidence="1">
    <location>
        <begin position="1"/>
        <end position="25"/>
    </location>
</feature>
<dbReference type="PANTHER" id="PTHR11731:SF193">
    <property type="entry name" value="DIPEPTIDYL PEPTIDASE 9"/>
    <property type="match status" value="1"/>
</dbReference>
<sequence length="756" mass="82282">MALKPIFLAVCLSTLSMGPVTQVLAQASVTAPDPRAVKADMYLPGKVGALITDLDIRARFTGGGKGVIYRLGAKGAGRIVHADSATGTLTDIVTEATLTPMLTAQGVKIEGVADVRPLDYDADKKVLKLAVNGREWLYEAGALKPVIPPAKDDGLMSPDGKSKIIARNYNLWLVDVATGRETALTTDGSYDRRYGQNYPLLGAMAAANSETPDARIAAQWSADSQKLVTYRMDRNGSYIWHAVQQNPPGSQFPREFSYVYPTAGAKDVPQIHPLVIDVAAAGKGGLSPVKLLDVPSLSLLWPGDPPIYWDESGKVIYEWQARGYGEITLYEVDPVTGKADLRVREALKPLVTVTSSGIRNAPELGGYLVISERSNWAQLYFIKRGEDPNGGKALTKGAWEVTEINHVAKDGVILITGIGREAGVNPYFKSLYRVTLDGKISHLTPEPLDHEVKVSDDGQWIIDRMSSPTVPTKTVLRRAVDGAIVAELGRADPSVLLATGFTPPEPFETLADDGKTKLYGMIYRPANFDPSKSYAVIENVYTGPTTHRFGESYEDNVVASTNALAQYGAIVVTIDGRGTSQRGKVFRLPAYQNLGEVGLDDHIHVLKAMKAKYPYFDLNRVGVYGGSAGGYDTARFLLRRPDFYKVGVASSGNHDLRLDKAWWPEVSMGIADDATWERNSNISVAKNLKGKLMLIHGDIDDNVPVAASLRLSEALIKAGKPHELVILPNTNHAVFQPYYWDKLTGYFVTNLIDVKP</sequence>
<dbReference type="SUPFAM" id="SSF53474">
    <property type="entry name" value="alpha/beta-Hydrolases"/>
    <property type="match status" value="1"/>
</dbReference>
<comment type="caution">
    <text evidence="4">The sequence shown here is derived from an EMBL/GenBank/DDBJ whole genome shotgun (WGS) entry which is preliminary data.</text>
</comment>
<evidence type="ECO:0000259" key="3">
    <source>
        <dbReference type="Pfam" id="PF00930"/>
    </source>
</evidence>
<dbReference type="Gene3D" id="2.140.10.30">
    <property type="entry name" value="Dipeptidylpeptidase IV, N-terminal domain"/>
    <property type="match status" value="1"/>
</dbReference>
<organism evidence="4 5">
    <name type="scientific">Asticcacaulis aquaticus</name>
    <dbReference type="NCBI Taxonomy" id="2984212"/>
    <lineage>
        <taxon>Bacteria</taxon>
        <taxon>Pseudomonadati</taxon>
        <taxon>Pseudomonadota</taxon>
        <taxon>Alphaproteobacteria</taxon>
        <taxon>Caulobacterales</taxon>
        <taxon>Caulobacteraceae</taxon>
        <taxon>Asticcacaulis</taxon>
    </lineage>
</organism>
<feature type="domain" description="Dipeptidylpeptidase IV N-terminal" evidence="3">
    <location>
        <begin position="153"/>
        <end position="472"/>
    </location>
</feature>
<dbReference type="EMBL" id="JAQQKX010000006">
    <property type="protein sequence ID" value="MDC7683438.1"/>
    <property type="molecule type" value="Genomic_DNA"/>
</dbReference>
<dbReference type="Gene3D" id="3.40.50.1820">
    <property type="entry name" value="alpha/beta hydrolase"/>
    <property type="match status" value="1"/>
</dbReference>
<keyword evidence="5" id="KW-1185">Reference proteome</keyword>
<feature type="domain" description="Peptidase S9 prolyl oligopeptidase catalytic" evidence="2">
    <location>
        <begin position="561"/>
        <end position="737"/>
    </location>
</feature>
<keyword evidence="1" id="KW-0732">Signal</keyword>
<accession>A0ABT5HU14</accession>
<reference evidence="4 5" key="1">
    <citation type="submission" date="2023-01" db="EMBL/GenBank/DDBJ databases">
        <title>Novel species of the genus Asticcacaulis isolated from rivers.</title>
        <authorList>
            <person name="Lu H."/>
        </authorList>
    </citation>
    <scope>NUCLEOTIDE SEQUENCE [LARGE SCALE GENOMIC DNA]</scope>
    <source>
        <strain evidence="4 5">BYS171W</strain>
    </source>
</reference>
<evidence type="ECO:0000313" key="4">
    <source>
        <dbReference type="EMBL" id="MDC7683438.1"/>
    </source>
</evidence>
<dbReference type="RefSeq" id="WP_272747908.1">
    <property type="nucleotide sequence ID" value="NZ_JAQQKX010000006.1"/>
</dbReference>
<dbReference type="Pfam" id="PF00326">
    <property type="entry name" value="Peptidase_S9"/>
    <property type="match status" value="1"/>
</dbReference>
<dbReference type="PANTHER" id="PTHR11731">
    <property type="entry name" value="PROTEASE FAMILY S9B,C DIPEPTIDYL-PEPTIDASE IV-RELATED"/>
    <property type="match status" value="1"/>
</dbReference>
<dbReference type="InterPro" id="IPR050278">
    <property type="entry name" value="Serine_Prot_S9B/DPPIV"/>
</dbReference>
<protein>
    <submittedName>
        <fullName evidence="4">Prolyl oligopeptidase family serine peptidase</fullName>
    </submittedName>
</protein>
<dbReference type="SUPFAM" id="SSF82171">
    <property type="entry name" value="DPP6 N-terminal domain-like"/>
    <property type="match status" value="1"/>
</dbReference>
<proteinExistence type="predicted"/>
<evidence type="ECO:0000313" key="5">
    <source>
        <dbReference type="Proteomes" id="UP001214854"/>
    </source>
</evidence>
<dbReference type="InterPro" id="IPR029058">
    <property type="entry name" value="AB_hydrolase_fold"/>
</dbReference>
<name>A0ABT5HU14_9CAUL</name>
<dbReference type="InterPro" id="IPR002469">
    <property type="entry name" value="Peptidase_S9B_N"/>
</dbReference>
<dbReference type="Proteomes" id="UP001214854">
    <property type="component" value="Unassembled WGS sequence"/>
</dbReference>